<dbReference type="AlphaFoldDB" id="A0A0S3S5N2"/>
<evidence type="ECO:0000313" key="1">
    <source>
        <dbReference type="EMBL" id="BAT88152.1"/>
    </source>
</evidence>
<dbReference type="Proteomes" id="UP000291084">
    <property type="component" value="Chromosome 5"/>
</dbReference>
<accession>A0A0S3S5N2</accession>
<proteinExistence type="predicted"/>
<name>A0A0S3S5N2_PHAAN</name>
<evidence type="ECO:0000313" key="2">
    <source>
        <dbReference type="Proteomes" id="UP000291084"/>
    </source>
</evidence>
<protein>
    <submittedName>
        <fullName evidence="1">Uncharacterized protein</fullName>
    </submittedName>
</protein>
<dbReference type="EMBL" id="AP015038">
    <property type="protein sequence ID" value="BAT88152.1"/>
    <property type="molecule type" value="Genomic_DNA"/>
</dbReference>
<organism evidence="1 2">
    <name type="scientific">Vigna angularis var. angularis</name>
    <dbReference type="NCBI Taxonomy" id="157739"/>
    <lineage>
        <taxon>Eukaryota</taxon>
        <taxon>Viridiplantae</taxon>
        <taxon>Streptophyta</taxon>
        <taxon>Embryophyta</taxon>
        <taxon>Tracheophyta</taxon>
        <taxon>Spermatophyta</taxon>
        <taxon>Magnoliopsida</taxon>
        <taxon>eudicotyledons</taxon>
        <taxon>Gunneridae</taxon>
        <taxon>Pentapetalae</taxon>
        <taxon>rosids</taxon>
        <taxon>fabids</taxon>
        <taxon>Fabales</taxon>
        <taxon>Fabaceae</taxon>
        <taxon>Papilionoideae</taxon>
        <taxon>50 kb inversion clade</taxon>
        <taxon>NPAAA clade</taxon>
        <taxon>indigoferoid/millettioid clade</taxon>
        <taxon>Phaseoleae</taxon>
        <taxon>Vigna</taxon>
    </lineage>
</organism>
<sequence length="137" mass="15400">MLVNSFKSSKVRGSSFFSLKYFCLANSSNELTLFSSSRLYESYCSSGYSSNLIIDSKECFHPEHFKRRAATSRTAVLVGAHVNVLTFNSSRENNKEATVFVLPVPGGPQISLTVSLCWHSLEVTQFKTASFWDSFRF</sequence>
<gene>
    <name evidence="1" type="primary">Vigan.05G159700</name>
    <name evidence="1" type="ORF">VIGAN_05159700</name>
</gene>
<reference evidence="1 2" key="1">
    <citation type="journal article" date="2015" name="Sci. Rep.">
        <title>The power of single molecule real-time sequencing technology in the de novo assembly of a eukaryotic genome.</title>
        <authorList>
            <person name="Sakai H."/>
            <person name="Naito K."/>
            <person name="Ogiso-Tanaka E."/>
            <person name="Takahashi Y."/>
            <person name="Iseki K."/>
            <person name="Muto C."/>
            <person name="Satou K."/>
            <person name="Teruya K."/>
            <person name="Shiroma A."/>
            <person name="Shimoji M."/>
            <person name="Hirano T."/>
            <person name="Itoh T."/>
            <person name="Kaga A."/>
            <person name="Tomooka N."/>
        </authorList>
    </citation>
    <scope>NUCLEOTIDE SEQUENCE [LARGE SCALE GENOMIC DNA]</scope>
    <source>
        <strain evidence="2">cv. Shumari</strain>
    </source>
</reference>
<keyword evidence="2" id="KW-1185">Reference proteome</keyword>